<feature type="region of interest" description="Disordered" evidence="2">
    <location>
        <begin position="548"/>
        <end position="688"/>
    </location>
</feature>
<dbReference type="Proteomes" id="UP000054248">
    <property type="component" value="Unassembled WGS sequence"/>
</dbReference>
<reference evidence="4 5" key="1">
    <citation type="submission" date="2014-04" db="EMBL/GenBank/DDBJ databases">
        <authorList>
            <consortium name="DOE Joint Genome Institute"/>
            <person name="Kuo A."/>
            <person name="Girlanda M."/>
            <person name="Perotto S."/>
            <person name="Kohler A."/>
            <person name="Nagy L.G."/>
            <person name="Floudas D."/>
            <person name="Copeland A."/>
            <person name="Barry K.W."/>
            <person name="Cichocki N."/>
            <person name="Veneault-Fourrey C."/>
            <person name="LaButti K."/>
            <person name="Lindquist E.A."/>
            <person name="Lipzen A."/>
            <person name="Lundell T."/>
            <person name="Morin E."/>
            <person name="Murat C."/>
            <person name="Sun H."/>
            <person name="Tunlid A."/>
            <person name="Henrissat B."/>
            <person name="Grigoriev I.V."/>
            <person name="Hibbett D.S."/>
            <person name="Martin F."/>
            <person name="Nordberg H.P."/>
            <person name="Cantor M.N."/>
            <person name="Hua S.X."/>
        </authorList>
    </citation>
    <scope>NUCLEOTIDE SEQUENCE [LARGE SCALE GENOMIC DNA]</scope>
    <source>
        <strain evidence="4 5">MUT 4182</strain>
    </source>
</reference>
<feature type="compositionally biased region" description="Polar residues" evidence="2">
    <location>
        <begin position="901"/>
        <end position="922"/>
    </location>
</feature>
<dbReference type="InterPro" id="IPR051092">
    <property type="entry name" value="FYVE_RhoGEF_PH"/>
</dbReference>
<dbReference type="OrthoDB" id="660555at2759"/>
<feature type="non-terminal residue" evidence="4">
    <location>
        <position position="1"/>
    </location>
</feature>
<feature type="region of interest" description="Disordered" evidence="2">
    <location>
        <begin position="700"/>
        <end position="1062"/>
    </location>
</feature>
<evidence type="ECO:0000259" key="3">
    <source>
        <dbReference type="PROSITE" id="PS50010"/>
    </source>
</evidence>
<dbReference type="PANTHER" id="PTHR12673">
    <property type="entry name" value="FACIOGENITAL DYSPLASIA PROTEIN"/>
    <property type="match status" value="1"/>
</dbReference>
<feature type="compositionally biased region" description="Polar residues" evidence="2">
    <location>
        <begin position="548"/>
        <end position="557"/>
    </location>
</feature>
<dbReference type="CDD" id="cd00160">
    <property type="entry name" value="RhoGEF"/>
    <property type="match status" value="1"/>
</dbReference>
<sequence>LAVLPFNDVLNELVTTERSYVSRLRTLKLSYADPLRKFARKKEEAILALYEAKTLFGNIDAILPANEAFLVDLEQMMTPAGPSTVGGVGDVALKHIRDLRAFDCYKQYYAKREEAQAIFEREMTKKSSTGFAGFIERTKYSTESKNRVGLRELLMEPIQRIPRYTLMFRTMIKHMAADDPQRAKLIEADELASKIALAETDEQTKRATVMYCLERSIEGFPPNLISNNRTFIDAIDVEDVPTDVPGSSYTNISEAGVATATGPLHCTLFLFDDRLLIVKRPNGSASGRSLSGLDEIDRTLRTSGLPTGIKKVMSCKGVVEVTDVVATDIGGGDFHLYIETAPTDHYSDRWANRPFRSCSVVHPPSPPNYDPGRSRSDKIRFLENLWNAQAFYRCKDGRSVARLSMERELSGKSLVRTWFNIYERMDYLKEPKKNKLIVHIDPFGDADPLLFGQQAPPYVIARVQPMAGEICRYTVTSSDPNDEDEEDIVHTPAVPARIIQTIHQFGLFKFRTGRNSAPTTPSASASGRSRSAIFGLDAISRNLFSSTSDVFGSMTSSRRPKSAVSRSSTVNTGTSGMTENSLKSSQRSTSTGGTSFLSVRNDDAEPRRRAESLRPNKLRKRSRSPGGVSGGESGSEMDLDRRNSDSTGRGVQKLPRTTGQVDPKPTEDRDDEEMVDAALGGDMTMDESEWDLSMRLELARKNSQSQEVGKQPYAVKSAFRRERTISEDTPMEGSSSTAFSTQAHSGSAEFDDTRDASPPQTSIKSHPDSLTPTPSLVNPPGRTRSIQSNNSDRRPMGPRNLAKSPSPSRPVTPSGLHQRPITPIDDYPPASGSSSLPRATYSRPTTPTRKNLPPFPSASQAHPPVTPMPLSHVSENPTIDELERAVSPVAARRSLFEPDTQKTLPQPPASTSNAPAGGASSQNPPPTVQPLAIKKKASVRRSSPPTRRSVASPLERGSASRQIASQIRKEREAAARAAAESSSEDEEVPASSHKAAQQHSALGSDAGRISALAQSTREDLEAGHRAVKRIRIEVQGLKTPSSKDPIARVRSPGPGIPRSPQSRHIANKAAEARMLEMRQMIQSRTGRPLSAILPSEPPSAPSAPVGVGDETIARLESLTGEADKYLERASTHQADVEVELSELQTQYHEEIAKSARLEGEVGRAKRQCDLVKKLLADATTENEIMYEAFNEELDGMYNDASLPDDEAWVAMANDLQKAKEARNEFSRENSALKRRLEEVELQNREWETLLRDHGLIP</sequence>
<dbReference type="Pfam" id="PF00621">
    <property type="entry name" value="RhoGEF"/>
    <property type="match status" value="1"/>
</dbReference>
<dbReference type="InterPro" id="IPR000219">
    <property type="entry name" value="DH_dom"/>
</dbReference>
<accession>A0A0C3QPG4</accession>
<feature type="compositionally biased region" description="Basic and acidic residues" evidence="2">
    <location>
        <begin position="600"/>
        <end position="614"/>
    </location>
</feature>
<reference evidence="5" key="2">
    <citation type="submission" date="2015-01" db="EMBL/GenBank/DDBJ databases">
        <title>Evolutionary Origins and Diversification of the Mycorrhizal Mutualists.</title>
        <authorList>
            <consortium name="DOE Joint Genome Institute"/>
            <consortium name="Mycorrhizal Genomics Consortium"/>
            <person name="Kohler A."/>
            <person name="Kuo A."/>
            <person name="Nagy L.G."/>
            <person name="Floudas D."/>
            <person name="Copeland A."/>
            <person name="Barry K.W."/>
            <person name="Cichocki N."/>
            <person name="Veneault-Fourrey C."/>
            <person name="LaButti K."/>
            <person name="Lindquist E.A."/>
            <person name="Lipzen A."/>
            <person name="Lundell T."/>
            <person name="Morin E."/>
            <person name="Murat C."/>
            <person name="Riley R."/>
            <person name="Ohm R."/>
            <person name="Sun H."/>
            <person name="Tunlid A."/>
            <person name="Henrissat B."/>
            <person name="Grigoriev I.V."/>
            <person name="Hibbett D.S."/>
            <person name="Martin F."/>
        </authorList>
    </citation>
    <scope>NUCLEOTIDE SEQUENCE [LARGE SCALE GENOMIC DNA]</scope>
    <source>
        <strain evidence="5">MUT 4182</strain>
    </source>
</reference>
<dbReference type="AlphaFoldDB" id="A0A0C3QPG4"/>
<protein>
    <recommendedName>
        <fullName evidence="3">DH domain-containing protein</fullName>
    </recommendedName>
</protein>
<dbReference type="SUPFAM" id="SSF48065">
    <property type="entry name" value="DBL homology domain (DH-domain)"/>
    <property type="match status" value="1"/>
</dbReference>
<keyword evidence="5" id="KW-1185">Reference proteome</keyword>
<feature type="compositionally biased region" description="Low complexity" evidence="2">
    <location>
        <begin position="989"/>
        <end position="1001"/>
    </location>
</feature>
<feature type="coiled-coil region" evidence="1">
    <location>
        <begin position="1126"/>
        <end position="1160"/>
    </location>
</feature>
<feature type="compositionally biased region" description="Polar residues" evidence="2">
    <location>
        <begin position="831"/>
        <end position="849"/>
    </location>
</feature>
<evidence type="ECO:0000313" key="4">
    <source>
        <dbReference type="EMBL" id="KIO30176.1"/>
    </source>
</evidence>
<feature type="domain" description="DH" evidence="3">
    <location>
        <begin position="5"/>
        <end position="202"/>
    </location>
</feature>
<feature type="coiled-coil region" evidence="1">
    <location>
        <begin position="1215"/>
        <end position="1249"/>
    </location>
</feature>
<dbReference type="EMBL" id="KN822974">
    <property type="protein sequence ID" value="KIO30176.1"/>
    <property type="molecule type" value="Genomic_DNA"/>
</dbReference>
<organism evidence="4 5">
    <name type="scientific">Tulasnella calospora MUT 4182</name>
    <dbReference type="NCBI Taxonomy" id="1051891"/>
    <lineage>
        <taxon>Eukaryota</taxon>
        <taxon>Fungi</taxon>
        <taxon>Dikarya</taxon>
        <taxon>Basidiomycota</taxon>
        <taxon>Agaricomycotina</taxon>
        <taxon>Agaricomycetes</taxon>
        <taxon>Cantharellales</taxon>
        <taxon>Tulasnellaceae</taxon>
        <taxon>Tulasnella</taxon>
    </lineage>
</organism>
<feature type="compositionally biased region" description="Low complexity" evidence="2">
    <location>
        <begin position="940"/>
        <end position="953"/>
    </location>
</feature>
<dbReference type="Gene3D" id="1.20.900.10">
    <property type="entry name" value="Dbl homology (DH) domain"/>
    <property type="match status" value="1"/>
</dbReference>
<feature type="compositionally biased region" description="Polar residues" evidence="2">
    <location>
        <begin position="564"/>
        <end position="587"/>
    </location>
</feature>
<evidence type="ECO:0000313" key="5">
    <source>
        <dbReference type="Proteomes" id="UP000054248"/>
    </source>
</evidence>
<dbReference type="GO" id="GO:0005085">
    <property type="term" value="F:guanyl-nucleotide exchange factor activity"/>
    <property type="evidence" value="ECO:0007669"/>
    <property type="project" value="InterPro"/>
</dbReference>
<feature type="compositionally biased region" description="Polar residues" evidence="2">
    <location>
        <begin position="732"/>
        <end position="745"/>
    </location>
</feature>
<dbReference type="STRING" id="1051891.A0A0C3QPG4"/>
<name>A0A0C3QPG4_9AGAM</name>
<evidence type="ECO:0000256" key="1">
    <source>
        <dbReference type="SAM" id="Coils"/>
    </source>
</evidence>
<dbReference type="PROSITE" id="PS50010">
    <property type="entry name" value="DH_2"/>
    <property type="match status" value="1"/>
</dbReference>
<dbReference type="GO" id="GO:0005737">
    <property type="term" value="C:cytoplasm"/>
    <property type="evidence" value="ECO:0007669"/>
    <property type="project" value="TreeGrafter"/>
</dbReference>
<proteinExistence type="predicted"/>
<keyword evidence="1" id="KW-0175">Coiled coil</keyword>
<feature type="compositionally biased region" description="Polar residues" evidence="2">
    <location>
        <begin position="645"/>
        <end position="660"/>
    </location>
</feature>
<dbReference type="HOGENOM" id="CLU_003463_0_0_1"/>
<evidence type="ECO:0000256" key="2">
    <source>
        <dbReference type="SAM" id="MobiDB-lite"/>
    </source>
</evidence>
<dbReference type="SMART" id="SM00325">
    <property type="entry name" value="RhoGEF"/>
    <property type="match status" value="1"/>
</dbReference>
<gene>
    <name evidence="4" type="ORF">M407DRAFT_20644</name>
</gene>
<dbReference type="InterPro" id="IPR035899">
    <property type="entry name" value="DBL_dom_sf"/>
</dbReference>
<dbReference type="PANTHER" id="PTHR12673:SF270">
    <property type="entry name" value="FYVE-TYPE DOMAIN-CONTAINING PROTEIN"/>
    <property type="match status" value="1"/>
</dbReference>
<feature type="compositionally biased region" description="Polar residues" evidence="2">
    <location>
        <begin position="758"/>
        <end position="776"/>
    </location>
</feature>